<accession>A0A7C9F5F6</accession>
<dbReference type="EMBL" id="GISG01282496">
    <property type="protein sequence ID" value="MBA4679165.1"/>
    <property type="molecule type" value="Transcribed_RNA"/>
</dbReference>
<feature type="chain" id="PRO_5036398498" description="Secreted protein" evidence="1">
    <location>
        <begin position="18"/>
        <end position="117"/>
    </location>
</feature>
<proteinExistence type="predicted"/>
<organism evidence="2">
    <name type="scientific">Opuntia streptacantha</name>
    <name type="common">Prickly pear cactus</name>
    <name type="synonym">Opuntia cardona</name>
    <dbReference type="NCBI Taxonomy" id="393608"/>
    <lineage>
        <taxon>Eukaryota</taxon>
        <taxon>Viridiplantae</taxon>
        <taxon>Streptophyta</taxon>
        <taxon>Embryophyta</taxon>
        <taxon>Tracheophyta</taxon>
        <taxon>Spermatophyta</taxon>
        <taxon>Magnoliopsida</taxon>
        <taxon>eudicotyledons</taxon>
        <taxon>Gunneridae</taxon>
        <taxon>Pentapetalae</taxon>
        <taxon>Caryophyllales</taxon>
        <taxon>Cactineae</taxon>
        <taxon>Cactaceae</taxon>
        <taxon>Opuntioideae</taxon>
        <taxon>Opuntia</taxon>
    </lineage>
</organism>
<protein>
    <recommendedName>
        <fullName evidence="3">Secreted protein</fullName>
    </recommendedName>
</protein>
<sequence>MMSFRWMLLLPFRSSLALWFECLTLRDNAYTFRYLKKSITLNPLRPKELFSFLSPKPTLSSPITVSTPPPRSRLHHSTFEREGNSIKFYLLILTQELASDYISFPSSPTYVSVFKEI</sequence>
<evidence type="ECO:0000256" key="1">
    <source>
        <dbReference type="SAM" id="SignalP"/>
    </source>
</evidence>
<name>A0A7C9F5F6_OPUST</name>
<keyword evidence="1" id="KW-0732">Signal</keyword>
<evidence type="ECO:0008006" key="3">
    <source>
        <dbReference type="Google" id="ProtNLM"/>
    </source>
</evidence>
<reference evidence="2" key="1">
    <citation type="journal article" date="2013" name="J. Plant Res.">
        <title>Effect of fungi and light on seed germination of three Opuntia species from semiarid lands of central Mexico.</title>
        <authorList>
            <person name="Delgado-Sanchez P."/>
            <person name="Jimenez-Bremont J.F."/>
            <person name="Guerrero-Gonzalez Mde L."/>
            <person name="Flores J."/>
        </authorList>
    </citation>
    <scope>NUCLEOTIDE SEQUENCE</scope>
    <source>
        <tissue evidence="2">Cladode</tissue>
    </source>
</reference>
<feature type="signal peptide" evidence="1">
    <location>
        <begin position="1"/>
        <end position="17"/>
    </location>
</feature>
<evidence type="ECO:0000313" key="2">
    <source>
        <dbReference type="EMBL" id="MBA4679165.1"/>
    </source>
</evidence>
<dbReference type="EMBL" id="GISG01282497">
    <property type="protein sequence ID" value="MBA4679166.1"/>
    <property type="molecule type" value="Transcribed_RNA"/>
</dbReference>
<reference evidence="2" key="2">
    <citation type="submission" date="2020-07" db="EMBL/GenBank/DDBJ databases">
        <authorList>
            <person name="Vera ALvarez R."/>
            <person name="Arias-Moreno D.M."/>
            <person name="Jimenez-Jacinto V."/>
            <person name="Jimenez-Bremont J.F."/>
            <person name="Swaminathan K."/>
            <person name="Moose S.P."/>
            <person name="Guerrero-Gonzalez M.L."/>
            <person name="Marino-Ramirez L."/>
            <person name="Landsman D."/>
            <person name="Rodriguez-Kessler M."/>
            <person name="Delgado-Sanchez P."/>
        </authorList>
    </citation>
    <scope>NUCLEOTIDE SEQUENCE</scope>
    <source>
        <tissue evidence="2">Cladode</tissue>
    </source>
</reference>
<dbReference type="AlphaFoldDB" id="A0A7C9F5F6"/>